<keyword evidence="4" id="KW-1185">Reference proteome</keyword>
<reference evidence="3" key="2">
    <citation type="submission" date="2020-02" db="EMBL/GenBank/DDBJ databases">
        <authorList>
            <person name="Gilchrist C.L.M."/>
            <person name="Chooi Y.-H."/>
        </authorList>
    </citation>
    <scope>NUCLEOTIDE SEQUENCE</scope>
    <source>
        <strain evidence="3">MST-FP2251</strain>
    </source>
</reference>
<comment type="caution">
    <text evidence="3">The sequence shown here is derived from an EMBL/GenBank/DDBJ whole genome shotgun (WGS) entry which is preliminary data.</text>
</comment>
<feature type="compositionally biased region" description="Low complexity" evidence="1">
    <location>
        <begin position="198"/>
        <end position="207"/>
    </location>
</feature>
<accession>A0AAD4GV08</accession>
<dbReference type="AlphaFoldDB" id="A0AAD4GV08"/>
<dbReference type="Proteomes" id="UP001194746">
    <property type="component" value="Unassembled WGS sequence"/>
</dbReference>
<evidence type="ECO:0000313" key="3">
    <source>
        <dbReference type="EMBL" id="KAF9890276.1"/>
    </source>
</evidence>
<dbReference type="Pfam" id="PF00615">
    <property type="entry name" value="RGS"/>
    <property type="match status" value="1"/>
</dbReference>
<reference evidence="3" key="1">
    <citation type="journal article" date="2019" name="Beilstein J. Org. Chem.">
        <title>Nanangenines: drimane sesquiterpenoids as the dominant metabolite cohort of a novel Australian fungus, Aspergillus nanangensis.</title>
        <authorList>
            <person name="Lacey H.J."/>
            <person name="Gilchrist C.L.M."/>
            <person name="Crombie A."/>
            <person name="Kalaitzis J.A."/>
            <person name="Vuong D."/>
            <person name="Rutledge P.J."/>
            <person name="Turner P."/>
            <person name="Pitt J.I."/>
            <person name="Lacey E."/>
            <person name="Chooi Y.H."/>
            <person name="Piggott A.M."/>
        </authorList>
    </citation>
    <scope>NUCLEOTIDE SEQUENCE</scope>
    <source>
        <strain evidence="3">MST-FP2251</strain>
    </source>
</reference>
<dbReference type="PROSITE" id="PS50132">
    <property type="entry name" value="RGS"/>
    <property type="match status" value="1"/>
</dbReference>
<evidence type="ECO:0000313" key="4">
    <source>
        <dbReference type="Proteomes" id="UP001194746"/>
    </source>
</evidence>
<feature type="domain" description="RGS" evidence="2">
    <location>
        <begin position="46"/>
        <end position="165"/>
    </location>
</feature>
<proteinExistence type="predicted"/>
<evidence type="ECO:0000256" key="1">
    <source>
        <dbReference type="SAM" id="MobiDB-lite"/>
    </source>
</evidence>
<dbReference type="InterPro" id="IPR036305">
    <property type="entry name" value="RGS_sf"/>
</dbReference>
<dbReference type="InterPro" id="IPR016137">
    <property type="entry name" value="RGS"/>
</dbReference>
<gene>
    <name evidence="3" type="ORF">FE257_006190</name>
</gene>
<dbReference type="EMBL" id="VCAU01000028">
    <property type="protein sequence ID" value="KAF9890276.1"/>
    <property type="molecule type" value="Genomic_DNA"/>
</dbReference>
<feature type="region of interest" description="Disordered" evidence="1">
    <location>
        <begin position="198"/>
        <end position="221"/>
    </location>
</feature>
<name>A0AAD4GV08_ASPNN</name>
<dbReference type="SUPFAM" id="SSF48097">
    <property type="entry name" value="Regulator of G-protein signaling, RGS"/>
    <property type="match status" value="1"/>
</dbReference>
<sequence length="294" mass="33088">MAHYLSTTLSPVHDEVMTPPPSPRHWPQFDDVLNGVSPHPYTLDEFKAYLVKNHCSEFLDFILDVRDYNEKYISSLPVPGSIHQQQQEEEGEAEAAAEWLLTVWQRIISVYILPGSSREMNLSGEERDKLLQYADERVPPSPCSIEEAIKGIYESFRASIFIAFLIDPSPAPGGSVMVTTATAGSYLSPRRFEPEVSTFSSSSSSSSSRHESPSTLIPYDNDFSGYSTEDSVLSSSNEMNWRVIVTHSKSAEDSSPVQWDVTPTIEMRGKVKMTWRSRARLIVKKLMRPTGKQF</sequence>
<evidence type="ECO:0000259" key="2">
    <source>
        <dbReference type="PROSITE" id="PS50132"/>
    </source>
</evidence>
<protein>
    <recommendedName>
        <fullName evidence="2">RGS domain-containing protein</fullName>
    </recommendedName>
</protein>
<dbReference type="InterPro" id="IPR044926">
    <property type="entry name" value="RGS_subdomain_2"/>
</dbReference>
<organism evidence="3 4">
    <name type="scientific">Aspergillus nanangensis</name>
    <dbReference type="NCBI Taxonomy" id="2582783"/>
    <lineage>
        <taxon>Eukaryota</taxon>
        <taxon>Fungi</taxon>
        <taxon>Dikarya</taxon>
        <taxon>Ascomycota</taxon>
        <taxon>Pezizomycotina</taxon>
        <taxon>Eurotiomycetes</taxon>
        <taxon>Eurotiomycetidae</taxon>
        <taxon>Eurotiales</taxon>
        <taxon>Aspergillaceae</taxon>
        <taxon>Aspergillus</taxon>
        <taxon>Aspergillus subgen. Circumdati</taxon>
    </lineage>
</organism>
<dbReference type="Gene3D" id="1.10.167.10">
    <property type="entry name" value="Regulator of G-protein Signalling 4, domain 2"/>
    <property type="match status" value="1"/>
</dbReference>